<feature type="compositionally biased region" description="Low complexity" evidence="5">
    <location>
        <begin position="417"/>
        <end position="433"/>
    </location>
</feature>
<evidence type="ECO:0000256" key="1">
    <source>
        <dbReference type="ARBA" id="ARBA00004141"/>
    </source>
</evidence>
<dbReference type="GO" id="GO:0032153">
    <property type="term" value="C:cell division site"/>
    <property type="evidence" value="ECO:0007669"/>
    <property type="project" value="TreeGrafter"/>
</dbReference>
<dbReference type="OrthoDB" id="2354757at2759"/>
<dbReference type="InterPro" id="IPR051380">
    <property type="entry name" value="pH-response_reg_palI/RIM9"/>
</dbReference>
<dbReference type="AlphaFoldDB" id="A0A1E3PDQ3"/>
<keyword evidence="8" id="KW-1185">Reference proteome</keyword>
<keyword evidence="2 6" id="KW-0812">Transmembrane</keyword>
<dbReference type="GO" id="GO:0035838">
    <property type="term" value="C:growing cell tip"/>
    <property type="evidence" value="ECO:0007669"/>
    <property type="project" value="TreeGrafter"/>
</dbReference>
<evidence type="ECO:0000313" key="8">
    <source>
        <dbReference type="Proteomes" id="UP000094112"/>
    </source>
</evidence>
<keyword evidence="3 6" id="KW-1133">Transmembrane helix</keyword>
<feature type="transmembrane region" description="Helical" evidence="6">
    <location>
        <begin position="120"/>
        <end position="145"/>
    </location>
</feature>
<feature type="region of interest" description="Disordered" evidence="5">
    <location>
        <begin position="558"/>
        <end position="581"/>
    </location>
</feature>
<dbReference type="GO" id="GO:0005886">
    <property type="term" value="C:plasma membrane"/>
    <property type="evidence" value="ECO:0007669"/>
    <property type="project" value="InterPro"/>
</dbReference>
<dbReference type="Proteomes" id="UP000094112">
    <property type="component" value="Unassembled WGS sequence"/>
</dbReference>
<feature type="compositionally biased region" description="Low complexity" evidence="5">
    <location>
        <begin position="697"/>
        <end position="706"/>
    </location>
</feature>
<feature type="region of interest" description="Disordered" evidence="5">
    <location>
        <begin position="405"/>
        <end position="450"/>
    </location>
</feature>
<dbReference type="PANTHER" id="PTHR28013">
    <property type="entry name" value="PROTEIN DCV1-RELATED"/>
    <property type="match status" value="1"/>
</dbReference>
<name>A0A1E3PDQ3_WICAA</name>
<gene>
    <name evidence="7" type="ORF">WICANDRAFT_77154</name>
</gene>
<dbReference type="PANTHER" id="PTHR28013:SF3">
    <property type="entry name" value="PROTEIN DCV1-RELATED"/>
    <property type="match status" value="1"/>
</dbReference>
<comment type="subcellular location">
    <subcellularLocation>
        <location evidence="1">Membrane</location>
        <topology evidence="1">Multi-pass membrane protein</topology>
    </subcellularLocation>
</comment>
<evidence type="ECO:0000256" key="4">
    <source>
        <dbReference type="ARBA" id="ARBA00023136"/>
    </source>
</evidence>
<dbReference type="STRING" id="683960.A0A1E3PDQ3"/>
<feature type="compositionally biased region" description="Low complexity" evidence="5">
    <location>
        <begin position="570"/>
        <end position="581"/>
    </location>
</feature>
<protein>
    <recommendedName>
        <fullName evidence="9">PH-response regulator protein palI/RIM9</fullName>
    </recommendedName>
</protein>
<accession>A0A1E3PDQ3</accession>
<evidence type="ECO:0000256" key="3">
    <source>
        <dbReference type="ARBA" id="ARBA00022989"/>
    </source>
</evidence>
<feature type="region of interest" description="Disordered" evidence="5">
    <location>
        <begin position="350"/>
        <end position="386"/>
    </location>
</feature>
<dbReference type="RefSeq" id="XP_019042204.1">
    <property type="nucleotide sequence ID" value="XM_019184511.1"/>
</dbReference>
<keyword evidence="4 6" id="KW-0472">Membrane</keyword>
<evidence type="ECO:0000256" key="5">
    <source>
        <dbReference type="SAM" id="MobiDB-lite"/>
    </source>
</evidence>
<evidence type="ECO:0000256" key="2">
    <source>
        <dbReference type="ARBA" id="ARBA00022692"/>
    </source>
</evidence>
<feature type="region of interest" description="Disordered" evidence="5">
    <location>
        <begin position="213"/>
        <end position="284"/>
    </location>
</feature>
<evidence type="ECO:0000313" key="7">
    <source>
        <dbReference type="EMBL" id="ODQ62997.1"/>
    </source>
</evidence>
<dbReference type="EMBL" id="KV454208">
    <property type="protein sequence ID" value="ODQ62997.1"/>
    <property type="molecule type" value="Genomic_DNA"/>
</dbReference>
<dbReference type="GeneID" id="30201757"/>
<feature type="region of interest" description="Disordered" evidence="5">
    <location>
        <begin position="632"/>
        <end position="662"/>
    </location>
</feature>
<dbReference type="InterPro" id="IPR009571">
    <property type="entry name" value="SUR7/Rim9-like_fungi"/>
</dbReference>
<feature type="transmembrane region" description="Helical" evidence="6">
    <location>
        <begin position="151"/>
        <end position="172"/>
    </location>
</feature>
<organism evidence="7 8">
    <name type="scientific">Wickerhamomyces anomalus (strain ATCC 58044 / CBS 1984 / NCYC 433 / NRRL Y-366-8)</name>
    <name type="common">Yeast</name>
    <name type="synonym">Hansenula anomala</name>
    <dbReference type="NCBI Taxonomy" id="683960"/>
    <lineage>
        <taxon>Eukaryota</taxon>
        <taxon>Fungi</taxon>
        <taxon>Dikarya</taxon>
        <taxon>Ascomycota</taxon>
        <taxon>Saccharomycotina</taxon>
        <taxon>Saccharomycetes</taxon>
        <taxon>Phaffomycetales</taxon>
        <taxon>Wickerhamomycetaceae</taxon>
        <taxon>Wickerhamomyces</taxon>
    </lineage>
</organism>
<evidence type="ECO:0008006" key="9">
    <source>
        <dbReference type="Google" id="ProtNLM"/>
    </source>
</evidence>
<feature type="compositionally biased region" description="Polar residues" evidence="5">
    <location>
        <begin position="271"/>
        <end position="281"/>
    </location>
</feature>
<feature type="transmembrane region" description="Helical" evidence="6">
    <location>
        <begin position="88"/>
        <end position="108"/>
    </location>
</feature>
<feature type="region of interest" description="Disordered" evidence="5">
    <location>
        <begin position="696"/>
        <end position="731"/>
    </location>
</feature>
<reference evidence="7 8" key="1">
    <citation type="journal article" date="2016" name="Proc. Natl. Acad. Sci. U.S.A.">
        <title>Comparative genomics of biotechnologically important yeasts.</title>
        <authorList>
            <person name="Riley R."/>
            <person name="Haridas S."/>
            <person name="Wolfe K.H."/>
            <person name="Lopes M.R."/>
            <person name="Hittinger C.T."/>
            <person name="Goeker M."/>
            <person name="Salamov A.A."/>
            <person name="Wisecaver J.H."/>
            <person name="Long T.M."/>
            <person name="Calvey C.H."/>
            <person name="Aerts A.L."/>
            <person name="Barry K.W."/>
            <person name="Choi C."/>
            <person name="Clum A."/>
            <person name="Coughlan A.Y."/>
            <person name="Deshpande S."/>
            <person name="Douglass A.P."/>
            <person name="Hanson S.J."/>
            <person name="Klenk H.-P."/>
            <person name="LaButti K.M."/>
            <person name="Lapidus A."/>
            <person name="Lindquist E.A."/>
            <person name="Lipzen A.M."/>
            <person name="Meier-Kolthoff J.P."/>
            <person name="Ohm R.A."/>
            <person name="Otillar R.P."/>
            <person name="Pangilinan J.L."/>
            <person name="Peng Y."/>
            <person name="Rokas A."/>
            <person name="Rosa C.A."/>
            <person name="Scheuner C."/>
            <person name="Sibirny A.A."/>
            <person name="Slot J.C."/>
            <person name="Stielow J.B."/>
            <person name="Sun H."/>
            <person name="Kurtzman C.P."/>
            <person name="Blackwell M."/>
            <person name="Grigoriev I.V."/>
            <person name="Jeffries T.W."/>
        </authorList>
    </citation>
    <scope>NUCLEOTIDE SEQUENCE [LARGE SCALE GENOMIC DNA]</scope>
    <source>
        <strain evidence="8">ATCC 58044 / CBS 1984 / NCYC 433 / NRRL Y-366-8</strain>
    </source>
</reference>
<evidence type="ECO:0000256" key="6">
    <source>
        <dbReference type="SAM" id="Phobius"/>
    </source>
</evidence>
<dbReference type="Pfam" id="PF06687">
    <property type="entry name" value="SUR7"/>
    <property type="match status" value="1"/>
</dbReference>
<sequence>MAPRIRPATTLVVVLSIAFAFQLIAILSVPVTKSISICTYDGYKFGVFGLCRGNSCSKVGIGYTGKELDDVDGFSLPSNARRSVSKLLVVHPISAGFSIILLFSSALLHWHGPSNSLRFLFFLLLWTIPSFLISLLSFLVDILLFVPHLDWGGWIVLAATVLIAVSGVLLCIMRRTVSSRRVLKRKDTFGNDYQLEPLNYGYGTVDGNSDVKFGKNSYEGKEGNENEEEREPFVHESNETFDNSMNYTRTHENLNDYPSTQLYDSMRGENNRSGQSNSTGYRSPENILAPLSTAYRGEFNFDRGNENPTQEYIPSAPYPSDIPNAGYDANELQQASEPWRAPYPNTNDDLSPHPEAYNANSVPYVGSKPSGPRPMPTPTTTGNEELPMLPSELAAVSFNNMDGDVLTEPYSNRDSAESLSAPPLPSNLESSAEAETGQSLPGYPFNERPDPLIQETKRLYESDPPNSFNKAEETGITREATYRTKIANAIDQLQGPETNDPAVYSNPSFINTNESLLASQSALNASQLPPKIKEDDNDDELYGPVAALSNANNEHKDRIVPQNSMDDDASSSYSSHISSTVNSPVDATFTRTHSLLTPNRGLPNKTQTTSSMAIDNIYDRYARDSTATLNNASAEGKEDGLSANDYPFPDPHEKRVTPAPSFSNISLVSSNFTSVSQRGINPKYFEKNPEEKLLYLQQQQQQQEDQSQSKHPLTVQTRPRPLQTAKNNTDILIASNPDFSVLPINKRNGKRKPGR</sequence>
<proteinExistence type="predicted"/>